<gene>
    <name evidence="4" type="ORF">H4R26_004238</name>
</gene>
<feature type="domain" description="C2H2-type" evidence="3">
    <location>
        <begin position="226"/>
        <end position="255"/>
    </location>
</feature>
<comment type="caution">
    <text evidence="4">The sequence shown here is derived from an EMBL/GenBank/DDBJ whole genome shotgun (WGS) entry which is preliminary data.</text>
</comment>
<dbReference type="InterPro" id="IPR013087">
    <property type="entry name" value="Znf_C2H2_type"/>
</dbReference>
<evidence type="ECO:0000256" key="2">
    <source>
        <dbReference type="SAM" id="MobiDB-lite"/>
    </source>
</evidence>
<dbReference type="AlphaFoldDB" id="A0A9W8BGJ0"/>
<reference evidence="4" key="1">
    <citation type="submission" date="2022-07" db="EMBL/GenBank/DDBJ databases">
        <title>Phylogenomic reconstructions and comparative analyses of Kickxellomycotina fungi.</title>
        <authorList>
            <person name="Reynolds N.K."/>
            <person name="Stajich J.E."/>
            <person name="Barry K."/>
            <person name="Grigoriev I.V."/>
            <person name="Crous P."/>
            <person name="Smith M.E."/>
        </authorList>
    </citation>
    <scope>NUCLEOTIDE SEQUENCE</scope>
    <source>
        <strain evidence="4">IMI 214461</strain>
    </source>
</reference>
<accession>A0A9W8BGJ0</accession>
<evidence type="ECO:0000313" key="5">
    <source>
        <dbReference type="Proteomes" id="UP001150907"/>
    </source>
</evidence>
<feature type="region of interest" description="Disordered" evidence="2">
    <location>
        <begin position="146"/>
        <end position="180"/>
    </location>
</feature>
<name>A0A9W8BGJ0_9FUNG</name>
<organism evidence="4 5">
    <name type="scientific">Coemansia thaxteri</name>
    <dbReference type="NCBI Taxonomy" id="2663907"/>
    <lineage>
        <taxon>Eukaryota</taxon>
        <taxon>Fungi</taxon>
        <taxon>Fungi incertae sedis</taxon>
        <taxon>Zoopagomycota</taxon>
        <taxon>Kickxellomycotina</taxon>
        <taxon>Kickxellomycetes</taxon>
        <taxon>Kickxellales</taxon>
        <taxon>Kickxellaceae</taxon>
        <taxon>Coemansia</taxon>
    </lineage>
</organism>
<feature type="compositionally biased region" description="Polar residues" evidence="2">
    <location>
        <begin position="159"/>
        <end position="177"/>
    </location>
</feature>
<dbReference type="OrthoDB" id="5563127at2759"/>
<evidence type="ECO:0000313" key="4">
    <source>
        <dbReference type="EMBL" id="KAJ2001226.1"/>
    </source>
</evidence>
<dbReference type="EMBL" id="JANBQF010000432">
    <property type="protein sequence ID" value="KAJ2001226.1"/>
    <property type="molecule type" value="Genomic_DNA"/>
</dbReference>
<sequence>MSGIDRASRRSCSPITDRPLDLLHSRPLKSLSRSSSVASRKIAALNSLVASTGRRASLLASRESTDSTVRRPSIRRVDVAPTTTTTSIQAIDALFEQHRKRDPVVAGRASSQFSRFSSVSSECMTLDLAAKELSNELQLSVCTSSKQCGTDENCPPSPTATTSTVESSSDTLAQPSSVCKDDTAQPPLINELLDTLFPHLPPNAKPYHAYYNVATVDGAPAIPDFYSCPTSMCTEQFLYFESLQTHWSAHPWNRRGVLVPVTAGGIRRLSFWQHKLKFVKSLIQGPHDASAFETSNRPPTSQKRTLWNAVLFKNHSTLVVGSAGGVISTSDYGDIRLLGPRSYLVSPRVLSLEQVRVWEAERDSSLLPRV</sequence>
<dbReference type="PROSITE" id="PS00028">
    <property type="entry name" value="ZINC_FINGER_C2H2_1"/>
    <property type="match status" value="1"/>
</dbReference>
<protein>
    <recommendedName>
        <fullName evidence="3">C2H2-type domain-containing protein</fullName>
    </recommendedName>
</protein>
<dbReference type="Proteomes" id="UP001150907">
    <property type="component" value="Unassembled WGS sequence"/>
</dbReference>
<keyword evidence="5" id="KW-1185">Reference proteome</keyword>
<keyword evidence="1" id="KW-0479">Metal-binding</keyword>
<proteinExistence type="predicted"/>
<keyword evidence="1" id="KW-0862">Zinc</keyword>
<evidence type="ECO:0000259" key="3">
    <source>
        <dbReference type="PROSITE" id="PS50157"/>
    </source>
</evidence>
<keyword evidence="1" id="KW-0863">Zinc-finger</keyword>
<dbReference type="PROSITE" id="PS50157">
    <property type="entry name" value="ZINC_FINGER_C2H2_2"/>
    <property type="match status" value="1"/>
</dbReference>
<dbReference type="GO" id="GO:0008270">
    <property type="term" value="F:zinc ion binding"/>
    <property type="evidence" value="ECO:0007669"/>
    <property type="project" value="UniProtKB-KW"/>
</dbReference>
<evidence type="ECO:0000256" key="1">
    <source>
        <dbReference type="PROSITE-ProRule" id="PRU00042"/>
    </source>
</evidence>